<dbReference type="Proteomes" id="UP000235579">
    <property type="component" value="Unassembled WGS sequence"/>
</dbReference>
<evidence type="ECO:0000313" key="4">
    <source>
        <dbReference type="Proteomes" id="UP000235579"/>
    </source>
</evidence>
<dbReference type="Proteomes" id="UP000308018">
    <property type="component" value="Unassembled WGS sequence"/>
</dbReference>
<reference evidence="2" key="2">
    <citation type="submission" date="2016-07" db="EMBL/GenBank/DDBJ databases">
        <authorList>
            <person name="Wan K."/>
            <person name="Booth B."/>
            <person name="Spirohn K."/>
            <person name="Hao T."/>
            <person name="Hu Y."/>
            <person name="Calderwood M."/>
            <person name="Hill D."/>
            <person name="Mohr S."/>
            <person name="Vidal M."/>
            <person name="Celniker S."/>
            <person name="Perrimon N."/>
        </authorList>
    </citation>
    <scope>NUCLEOTIDE SEQUENCE</scope>
    <source>
        <strain evidence="2">10N.222.48.A2</strain>
    </source>
</reference>
<reference evidence="3 5" key="4">
    <citation type="submission" date="2019-04" db="EMBL/GenBank/DDBJ databases">
        <title>A reverse ecology approach based on a biological definition of microbial populations.</title>
        <authorList>
            <person name="Arevalo P."/>
            <person name="Vaninsberghe D."/>
            <person name="Elsherbini J."/>
            <person name="Gore J."/>
            <person name="Polz M."/>
        </authorList>
    </citation>
    <scope>NUCLEOTIDE SEQUENCE [LARGE SCALE GENOMIC DNA]</scope>
    <source>
        <strain evidence="3 5">10N.222.45.A8</strain>
    </source>
</reference>
<organism evidence="2 4">
    <name type="scientific">Vibrio tasmaniensis</name>
    <dbReference type="NCBI Taxonomy" id="212663"/>
    <lineage>
        <taxon>Bacteria</taxon>
        <taxon>Pseudomonadati</taxon>
        <taxon>Pseudomonadota</taxon>
        <taxon>Gammaproteobacteria</taxon>
        <taxon>Vibrionales</taxon>
        <taxon>Vibrionaceae</taxon>
        <taxon>Vibrio</taxon>
    </lineage>
</organism>
<accession>A0A2N7NGT9</accession>
<feature type="transmembrane region" description="Helical" evidence="1">
    <location>
        <begin position="42"/>
        <end position="60"/>
    </location>
</feature>
<gene>
    <name evidence="2" type="ORF">BCS92_17095</name>
    <name evidence="3" type="ORF">FC057_20000</name>
</gene>
<keyword evidence="1" id="KW-0812">Transmembrane</keyword>
<feature type="transmembrane region" description="Helical" evidence="1">
    <location>
        <begin position="12"/>
        <end position="30"/>
    </location>
</feature>
<evidence type="ECO:0008006" key="6">
    <source>
        <dbReference type="Google" id="ProtNLM"/>
    </source>
</evidence>
<dbReference type="RefSeq" id="WP_102258021.1">
    <property type="nucleotide sequence ID" value="NZ_MDBP01000043.1"/>
</dbReference>
<name>A0A2N7NGT9_9VIBR</name>
<proteinExistence type="predicted"/>
<keyword evidence="1" id="KW-0472">Membrane</keyword>
<dbReference type="EMBL" id="SYVV01000035">
    <property type="protein sequence ID" value="TKG29411.1"/>
    <property type="molecule type" value="Genomic_DNA"/>
</dbReference>
<evidence type="ECO:0000313" key="5">
    <source>
        <dbReference type="Proteomes" id="UP000308018"/>
    </source>
</evidence>
<evidence type="ECO:0000313" key="3">
    <source>
        <dbReference type="EMBL" id="TKG29411.1"/>
    </source>
</evidence>
<reference evidence="4" key="1">
    <citation type="submission" date="2016-07" db="EMBL/GenBank/DDBJ databases">
        <title>Nontailed viruses are major unrecognized killers of bacteria in the ocean.</title>
        <authorList>
            <person name="Kauffman K."/>
            <person name="Hussain F."/>
            <person name="Yang J."/>
            <person name="Arevalo P."/>
            <person name="Brown J."/>
            <person name="Cutler M."/>
            <person name="Kelly L."/>
            <person name="Polz M.F."/>
        </authorList>
    </citation>
    <scope>NUCLEOTIDE SEQUENCE [LARGE SCALE GENOMIC DNA]</scope>
    <source>
        <strain evidence="4">10N.222.48.A2</strain>
    </source>
</reference>
<dbReference type="EMBL" id="MDBP01000043">
    <property type="protein sequence ID" value="PMP13655.1"/>
    <property type="molecule type" value="Genomic_DNA"/>
</dbReference>
<sequence length="211" mass="24452">MNWIPGNTKQGTFTIVVAILLLACVRIGFYLNNPADYFSENLLPELTGMLIELCILLFIVERWQEQNRIQLLIVKEKRLREYLIFFLRHGFKTLPRSYRVGNFYGEEHDQNIEYLDSVFDFIKENGLATEEIDAIRAQCDIDLNTFGNLLPVASELTDEHFKAWSRVVYFLVRISKGLGDDEESIKYIITNIKRYENASHASGIYVGSKNV</sequence>
<keyword evidence="1" id="KW-1133">Transmembrane helix</keyword>
<protein>
    <recommendedName>
        <fullName evidence="6">DUF4760 domain-containing protein</fullName>
    </recommendedName>
</protein>
<evidence type="ECO:0000256" key="1">
    <source>
        <dbReference type="SAM" id="Phobius"/>
    </source>
</evidence>
<evidence type="ECO:0000313" key="2">
    <source>
        <dbReference type="EMBL" id="PMP13655.1"/>
    </source>
</evidence>
<dbReference type="AlphaFoldDB" id="A0A2N7NGT9"/>
<comment type="caution">
    <text evidence="2">The sequence shown here is derived from an EMBL/GenBank/DDBJ whole genome shotgun (WGS) entry which is preliminary data.</text>
</comment>
<reference evidence="2" key="3">
    <citation type="journal article" date="2018" name="Nature">
        <title>A major lineage of non-tailed dsDNA viruses as unrecognized killers of marine bacteria.</title>
        <authorList>
            <person name="Kauffman K.M."/>
            <person name="Hussain F.A."/>
            <person name="Yang J."/>
            <person name="Arevalo P."/>
            <person name="Brown J.M."/>
            <person name="Chang W.K."/>
            <person name="VanInsberghe D."/>
            <person name="Elsherbini J."/>
            <person name="Sharma R.S."/>
            <person name="Cutler M.B."/>
            <person name="Kelly L."/>
            <person name="Polz M.F."/>
        </authorList>
    </citation>
    <scope>NUCLEOTIDE SEQUENCE</scope>
    <source>
        <strain evidence="2">10N.222.48.A2</strain>
    </source>
</reference>